<dbReference type="RefSeq" id="WP_106057905.1">
    <property type="nucleotide sequence ID" value="NZ_CP027228.1"/>
</dbReference>
<dbReference type="Gene3D" id="3.40.1580.10">
    <property type="entry name" value="SMI1/KNR4-like"/>
    <property type="match status" value="1"/>
</dbReference>
<gene>
    <name evidence="1" type="ORF">C5Q96_08285</name>
</gene>
<dbReference type="KEGG" id="mdv:C5Q96_08285"/>
<dbReference type="SUPFAM" id="SSF160631">
    <property type="entry name" value="SMI1/KNR4-like"/>
    <property type="match status" value="1"/>
</dbReference>
<reference evidence="2" key="1">
    <citation type="submission" date="2018-02" db="EMBL/GenBank/DDBJ databases">
        <authorList>
            <person name="Holder M.E."/>
            <person name="Ajami N.J."/>
            <person name="Petrosino J.F."/>
        </authorList>
    </citation>
    <scope>NUCLEOTIDE SEQUENCE [LARGE SCALE GENOMIC DNA]</scope>
    <source>
        <strain evidence="2">CCUG 47132</strain>
    </source>
</reference>
<accession>A0A2S0L6E3</accession>
<dbReference type="InterPro" id="IPR037883">
    <property type="entry name" value="Knr4/Smi1-like_sf"/>
</dbReference>
<keyword evidence="2" id="KW-1185">Reference proteome</keyword>
<dbReference type="GeneID" id="78392258"/>
<sequence>MQLLTIDEIISSIMEETEGLDAEITDGIILSKKEIPQSEIEKLKSELGIEYLDSAFSEYILSYNWGNFGFLSYQFGYDDETSLSWLINRNLDYDEYPALRKKNLIIIANGDPYTILLDCKSGEIYAFTSDMTYEEIVTVASDFEEFVRAMGTAQYAVWKNAEKEFIESMEREYSESSLKFWKELVSVY</sequence>
<name>A0A2S0L6E3_9FIRM</name>
<dbReference type="Proteomes" id="UP000237883">
    <property type="component" value="Chromosome"/>
</dbReference>
<evidence type="ECO:0000313" key="2">
    <source>
        <dbReference type="Proteomes" id="UP000237883"/>
    </source>
</evidence>
<dbReference type="AlphaFoldDB" id="A0A2S0L6E3"/>
<evidence type="ECO:0000313" key="1">
    <source>
        <dbReference type="EMBL" id="AVM48851.1"/>
    </source>
</evidence>
<dbReference type="OrthoDB" id="2990718at2"/>
<organism evidence="1 2">
    <name type="scientific">Mogibacterium diversum</name>
    <dbReference type="NCBI Taxonomy" id="114527"/>
    <lineage>
        <taxon>Bacteria</taxon>
        <taxon>Bacillati</taxon>
        <taxon>Bacillota</taxon>
        <taxon>Clostridia</taxon>
        <taxon>Peptostreptococcales</taxon>
        <taxon>Anaerovoracaceae</taxon>
        <taxon>Mogibacterium</taxon>
    </lineage>
</organism>
<proteinExistence type="predicted"/>
<dbReference type="EMBL" id="CP027228">
    <property type="protein sequence ID" value="AVM48851.1"/>
    <property type="molecule type" value="Genomic_DNA"/>
</dbReference>
<protein>
    <submittedName>
        <fullName evidence="1">SMI1/KNR4 family protein</fullName>
    </submittedName>
</protein>